<sequence length="96" mass="11752">MQPSRVLCAAARRTYTELDYARHIPKEYVEKVKRTVPKKIYANRYGAPDIIRWSLHPDDYVPSDKRPWELDVFEKNLHREKRYQNYKLAHKFFELR</sequence>
<proteinExistence type="predicted"/>
<reference evidence="3" key="1">
    <citation type="submission" date="2016-06" db="UniProtKB">
        <authorList>
            <consortium name="WormBaseParasite"/>
        </authorList>
    </citation>
    <scope>IDENTIFICATION</scope>
</reference>
<evidence type="ECO:0000313" key="3">
    <source>
        <dbReference type="WBParaSite" id="GPUH_0000135201-mRNA-1"/>
    </source>
</evidence>
<dbReference type="AlphaFoldDB" id="A0A183CY09"/>
<reference evidence="1 2" key="2">
    <citation type="submission" date="2018-11" db="EMBL/GenBank/DDBJ databases">
        <authorList>
            <consortium name="Pathogen Informatics"/>
        </authorList>
    </citation>
    <scope>NUCLEOTIDE SEQUENCE [LARGE SCALE GENOMIC DNA]</scope>
</reference>
<protein>
    <submittedName>
        <fullName evidence="3">39S ribosomal protein L38, mitochondrial</fullName>
    </submittedName>
</protein>
<name>A0A183CY09_9BILA</name>
<keyword evidence="2" id="KW-1185">Reference proteome</keyword>
<accession>A0A183CY09</accession>
<dbReference type="WBParaSite" id="GPUH_0000135201-mRNA-1">
    <property type="protein sequence ID" value="GPUH_0000135201-mRNA-1"/>
    <property type="gene ID" value="GPUH_0000135201"/>
</dbReference>
<gene>
    <name evidence="1" type="ORF">GPUH_LOCUS1349</name>
</gene>
<dbReference type="Proteomes" id="UP000271098">
    <property type="component" value="Unassembled WGS sequence"/>
</dbReference>
<dbReference type="EMBL" id="UYRT01001602">
    <property type="protein sequence ID" value="VDK29866.1"/>
    <property type="molecule type" value="Genomic_DNA"/>
</dbReference>
<dbReference type="OrthoDB" id="262547at2759"/>
<evidence type="ECO:0000313" key="1">
    <source>
        <dbReference type="EMBL" id="VDK29866.1"/>
    </source>
</evidence>
<organism evidence="3">
    <name type="scientific">Gongylonema pulchrum</name>
    <dbReference type="NCBI Taxonomy" id="637853"/>
    <lineage>
        <taxon>Eukaryota</taxon>
        <taxon>Metazoa</taxon>
        <taxon>Ecdysozoa</taxon>
        <taxon>Nematoda</taxon>
        <taxon>Chromadorea</taxon>
        <taxon>Rhabditida</taxon>
        <taxon>Spirurina</taxon>
        <taxon>Spiruromorpha</taxon>
        <taxon>Spiruroidea</taxon>
        <taxon>Gongylonematidae</taxon>
        <taxon>Gongylonema</taxon>
    </lineage>
</organism>
<evidence type="ECO:0000313" key="2">
    <source>
        <dbReference type="Proteomes" id="UP000271098"/>
    </source>
</evidence>